<keyword evidence="2" id="KW-0472">Membrane</keyword>
<evidence type="ECO:0000256" key="2">
    <source>
        <dbReference type="SAM" id="Phobius"/>
    </source>
</evidence>
<dbReference type="OrthoDB" id="5143471at2"/>
<dbReference type="RefSeq" id="WP_106214310.1">
    <property type="nucleotide sequence ID" value="NZ_PVZF01000013.1"/>
</dbReference>
<dbReference type="EMBL" id="PVZF01000013">
    <property type="protein sequence ID" value="PRY11412.1"/>
    <property type="molecule type" value="Genomic_DNA"/>
</dbReference>
<evidence type="ECO:0000313" key="4">
    <source>
        <dbReference type="Proteomes" id="UP000238083"/>
    </source>
</evidence>
<feature type="transmembrane region" description="Helical" evidence="2">
    <location>
        <begin position="209"/>
        <end position="226"/>
    </location>
</feature>
<keyword evidence="4" id="KW-1185">Reference proteome</keyword>
<dbReference type="Proteomes" id="UP000238083">
    <property type="component" value="Unassembled WGS sequence"/>
</dbReference>
<keyword evidence="2" id="KW-1133">Transmembrane helix</keyword>
<feature type="compositionally biased region" description="Low complexity" evidence="1">
    <location>
        <begin position="235"/>
        <end position="260"/>
    </location>
</feature>
<name>A0A2T0QYF3_9ACTN</name>
<accession>A0A2T0QYF3</accession>
<comment type="caution">
    <text evidence="3">The sequence shown here is derived from an EMBL/GenBank/DDBJ whole genome shotgun (WGS) entry which is preliminary data.</text>
</comment>
<evidence type="ECO:0000256" key="1">
    <source>
        <dbReference type="SAM" id="MobiDB-lite"/>
    </source>
</evidence>
<protein>
    <submittedName>
        <fullName evidence="3">Uncharacterized protein</fullName>
    </submittedName>
</protein>
<dbReference type="AlphaFoldDB" id="A0A2T0QYF3"/>
<gene>
    <name evidence="3" type="ORF">CLV37_11333</name>
</gene>
<evidence type="ECO:0000313" key="3">
    <source>
        <dbReference type="EMBL" id="PRY11412.1"/>
    </source>
</evidence>
<reference evidence="3 4" key="1">
    <citation type="submission" date="2018-03" db="EMBL/GenBank/DDBJ databases">
        <title>Genomic Encyclopedia of Archaeal and Bacterial Type Strains, Phase II (KMG-II): from individual species to whole genera.</title>
        <authorList>
            <person name="Goeker M."/>
        </authorList>
    </citation>
    <scope>NUCLEOTIDE SEQUENCE [LARGE SCALE GENOMIC DNA]</scope>
    <source>
        <strain evidence="3 4">DSM 19711</strain>
    </source>
</reference>
<feature type="region of interest" description="Disordered" evidence="1">
    <location>
        <begin position="232"/>
        <end position="319"/>
    </location>
</feature>
<keyword evidence="2" id="KW-0812">Transmembrane</keyword>
<organism evidence="3 4">
    <name type="scientific">Kineococcus rhizosphaerae</name>
    <dbReference type="NCBI Taxonomy" id="559628"/>
    <lineage>
        <taxon>Bacteria</taxon>
        <taxon>Bacillati</taxon>
        <taxon>Actinomycetota</taxon>
        <taxon>Actinomycetes</taxon>
        <taxon>Kineosporiales</taxon>
        <taxon>Kineosporiaceae</taxon>
        <taxon>Kineococcus</taxon>
    </lineage>
</organism>
<proteinExistence type="predicted"/>
<sequence>MSSSKSRIEKLQKGTALAGTVALASKVAPAVESAVDWAQPRLEKAWDTTRETAAPHVGAAAQRVSPAVDTARDKIVDDLLPKIVEAVQDAAAAAQKSAAPVAAAAGTAAVAASTSARDTIKDALKEGRKAEASLEKSVAASVTTSAKKASTSAEKAKTKAKTRAKATRKAGKVAAKAAKKVAAQRSSDALAVLKGEAVAKRKGRAGKRFLVFTLVAAGGAAVYAVVRNSQKEDPWSAPGAAWTPAPATTTPTTPAAAASTENLEKATGDQSTTDATVADVTPIPGVATGTAVDDGTDVDLDATTEGTSSTEDTEGGRKD</sequence>